<evidence type="ECO:0000256" key="7">
    <source>
        <dbReference type="ARBA" id="ARBA00023180"/>
    </source>
</evidence>
<keyword evidence="4 10" id="KW-1133">Transmembrane helix</keyword>
<dbReference type="Gene3D" id="2.60.40.10">
    <property type="entry name" value="Immunoglobulins"/>
    <property type="match status" value="5"/>
</dbReference>
<keyword evidence="2 10" id="KW-0812">Transmembrane</keyword>
<dbReference type="EMBL" id="VOFY01000006">
    <property type="protein sequence ID" value="KAA8591731.1"/>
    <property type="molecule type" value="Genomic_DNA"/>
</dbReference>
<feature type="domain" description="Ig-like" evidence="11">
    <location>
        <begin position="219"/>
        <end position="326"/>
    </location>
</feature>
<dbReference type="GO" id="GO:0005055">
    <property type="term" value="F:laminin receptor activity"/>
    <property type="evidence" value="ECO:0007669"/>
    <property type="project" value="TreeGrafter"/>
</dbReference>
<evidence type="ECO:0000256" key="5">
    <source>
        <dbReference type="ARBA" id="ARBA00023136"/>
    </source>
</evidence>
<keyword evidence="13" id="KW-1185">Reference proteome</keyword>
<evidence type="ECO:0000256" key="2">
    <source>
        <dbReference type="ARBA" id="ARBA00022692"/>
    </source>
</evidence>
<accession>A0A5J5DEI2</accession>
<dbReference type="CDD" id="cd00099">
    <property type="entry name" value="IgV"/>
    <property type="match status" value="1"/>
</dbReference>
<evidence type="ECO:0000259" key="11">
    <source>
        <dbReference type="PROSITE" id="PS50835"/>
    </source>
</evidence>
<keyword evidence="7" id="KW-0325">Glycoprotein</keyword>
<dbReference type="InterPro" id="IPR051116">
    <property type="entry name" value="Surface_Rcpt/Adhesion_Mol"/>
</dbReference>
<keyword evidence="3" id="KW-0677">Repeat</keyword>
<sequence length="786" mass="84981">MVVVPGLPAGGASYRLSELEPALFGKEVSKCYYSTPLSVAHSISYTTSHCLLLSLSAVRVSLLPHDYVVRALAVDYESVDSQRAAKASMASEGMSDHGCLEMEEVDEMVPGSTNGDIPLASEGLILRILLVTQVSIYGPTLSKWTWPIGVSQNKGTIDVQHQILQPLPASPPPLLPHIFISPQCFYLPSLELQGLWFKEGGNSEKDWERGGRKGQVCSGAVTVKVTSKVEVLKGDTAKLPCTYTVSPPSSNTVVEWYIEEQGTRKRVAFTQGGQGKSDDGTLLSGRVTIGQDFTLTISSVQPSDELVFYCQVTAGPAGVGDAATMLKVFFAPEKPELTKPSSQAITAGETTSSEIGTCVTSNGHPQPRIIWFKDDQPLPEVKDRKEKTYMIPSVVKESSGLSTVKSTLYMQPTKADKDSVFKCTVEYSMPGDQIKQKIPVKEGDTVTMKCETDGNPQPEFDFTKDGKATSGQGSLLILKSVKRTDGDIDPVSVSPAQPQVVILGDKVEWQCKTKASAGHTIQWKKGSEVLSQDGTLSLQNVSYDKAGEYMCVGAVPSVPGLTAQASVNLTVKGKPMIDTPAVEEVGKEGDMVTLKCSAYGSPAPQFTWKPSGKESVLLEGNKVVSTVTLQATAAVMKDGATCEVSNQYGTDSKTFVVSLKRAIDNSADRADKQQGGSSGVVIAVVVCVLLLLLMVALIYFLNKKSKLPCSKKDKKEVASGEVNSDIVVEMKTDKANEEAVMKQDSKSNRQRDEGKKENSYEDNRAHFYKLHKTGGDNKRYYDYTVY</sequence>
<dbReference type="Proteomes" id="UP000327493">
    <property type="component" value="Chromosome 6"/>
</dbReference>
<organism evidence="12 13">
    <name type="scientific">Etheostoma spectabile</name>
    <name type="common">orangethroat darter</name>
    <dbReference type="NCBI Taxonomy" id="54343"/>
    <lineage>
        <taxon>Eukaryota</taxon>
        <taxon>Metazoa</taxon>
        <taxon>Chordata</taxon>
        <taxon>Craniata</taxon>
        <taxon>Vertebrata</taxon>
        <taxon>Euteleostomi</taxon>
        <taxon>Actinopterygii</taxon>
        <taxon>Neopterygii</taxon>
        <taxon>Teleostei</taxon>
        <taxon>Neoteleostei</taxon>
        <taxon>Acanthomorphata</taxon>
        <taxon>Eupercaria</taxon>
        <taxon>Perciformes</taxon>
        <taxon>Percoidei</taxon>
        <taxon>Percidae</taxon>
        <taxon>Etheostomatinae</taxon>
        <taxon>Etheostoma</taxon>
    </lineage>
</organism>
<protein>
    <recommendedName>
        <fullName evidence="11">Ig-like domain-containing protein</fullName>
    </recommendedName>
</protein>
<dbReference type="Pfam" id="PF07686">
    <property type="entry name" value="V-set"/>
    <property type="match status" value="1"/>
</dbReference>
<keyword evidence="8" id="KW-0393">Immunoglobulin domain</keyword>
<dbReference type="Pfam" id="PF08205">
    <property type="entry name" value="C2-set_2"/>
    <property type="match status" value="1"/>
</dbReference>
<dbReference type="SUPFAM" id="SSF48726">
    <property type="entry name" value="Immunoglobulin"/>
    <property type="match status" value="4"/>
</dbReference>
<dbReference type="SMART" id="SM00408">
    <property type="entry name" value="IGc2"/>
    <property type="match status" value="3"/>
</dbReference>
<dbReference type="InterPro" id="IPR013106">
    <property type="entry name" value="Ig_V-set"/>
</dbReference>
<reference evidence="12 13" key="1">
    <citation type="submission" date="2019-08" db="EMBL/GenBank/DDBJ databases">
        <title>A chromosome-level genome assembly, high-density linkage maps, and genome scans reveal the genomic architecture of hybrid incompatibilities underlying speciation via character displacement in darters (Percidae: Etheostominae).</title>
        <authorList>
            <person name="Moran R.L."/>
            <person name="Catchen J.M."/>
            <person name="Fuller R.C."/>
        </authorList>
    </citation>
    <scope>NUCLEOTIDE SEQUENCE [LARGE SCALE GENOMIC DNA]</scope>
    <source>
        <strain evidence="12">EspeVRDwgs_2016</strain>
        <tissue evidence="12">Muscle</tissue>
    </source>
</reference>
<dbReference type="PANTHER" id="PTHR11973:SF18">
    <property type="entry name" value="CELL SURFACE GLYCOPROTEIN MUC18"/>
    <property type="match status" value="1"/>
</dbReference>
<evidence type="ECO:0000256" key="8">
    <source>
        <dbReference type="ARBA" id="ARBA00023319"/>
    </source>
</evidence>
<evidence type="ECO:0000256" key="1">
    <source>
        <dbReference type="ARBA" id="ARBA00004479"/>
    </source>
</evidence>
<evidence type="ECO:0000256" key="3">
    <source>
        <dbReference type="ARBA" id="ARBA00022737"/>
    </source>
</evidence>
<dbReference type="InterPro" id="IPR003599">
    <property type="entry name" value="Ig_sub"/>
</dbReference>
<dbReference type="InterPro" id="IPR013783">
    <property type="entry name" value="Ig-like_fold"/>
</dbReference>
<dbReference type="AlphaFoldDB" id="A0A5J5DEI2"/>
<dbReference type="GO" id="GO:0005886">
    <property type="term" value="C:plasma membrane"/>
    <property type="evidence" value="ECO:0007669"/>
    <property type="project" value="TreeGrafter"/>
</dbReference>
<gene>
    <name evidence="12" type="ORF">FQN60_017105</name>
</gene>
<feature type="region of interest" description="Disordered" evidence="9">
    <location>
        <begin position="735"/>
        <end position="762"/>
    </location>
</feature>
<feature type="region of interest" description="Disordered" evidence="9">
    <location>
        <begin position="340"/>
        <end position="360"/>
    </location>
</feature>
<evidence type="ECO:0000313" key="12">
    <source>
        <dbReference type="EMBL" id="KAA8591731.1"/>
    </source>
</evidence>
<dbReference type="InterPro" id="IPR003598">
    <property type="entry name" value="Ig_sub2"/>
</dbReference>
<keyword evidence="6" id="KW-1015">Disulfide bond</keyword>
<evidence type="ECO:0000313" key="13">
    <source>
        <dbReference type="Proteomes" id="UP000327493"/>
    </source>
</evidence>
<dbReference type="Pfam" id="PF13927">
    <property type="entry name" value="Ig_3"/>
    <property type="match status" value="2"/>
</dbReference>
<dbReference type="PROSITE" id="PS50835">
    <property type="entry name" value="IG_LIKE"/>
    <property type="match status" value="4"/>
</dbReference>
<comment type="caution">
    <text evidence="12">The sequence shown here is derived from an EMBL/GenBank/DDBJ whole genome shotgun (WGS) entry which is preliminary data.</text>
</comment>
<feature type="domain" description="Ig-like" evidence="11">
    <location>
        <begin position="575"/>
        <end position="658"/>
    </location>
</feature>
<feature type="transmembrane region" description="Helical" evidence="10">
    <location>
        <begin position="679"/>
        <end position="701"/>
    </location>
</feature>
<evidence type="ECO:0000256" key="10">
    <source>
        <dbReference type="SAM" id="Phobius"/>
    </source>
</evidence>
<keyword evidence="5 10" id="KW-0472">Membrane</keyword>
<evidence type="ECO:0000256" key="6">
    <source>
        <dbReference type="ARBA" id="ARBA00023157"/>
    </source>
</evidence>
<dbReference type="SMART" id="SM00409">
    <property type="entry name" value="IG"/>
    <property type="match status" value="3"/>
</dbReference>
<proteinExistence type="predicted"/>
<dbReference type="InterPro" id="IPR007110">
    <property type="entry name" value="Ig-like_dom"/>
</dbReference>
<evidence type="ECO:0000256" key="9">
    <source>
        <dbReference type="SAM" id="MobiDB-lite"/>
    </source>
</evidence>
<evidence type="ECO:0000256" key="4">
    <source>
        <dbReference type="ARBA" id="ARBA00022989"/>
    </source>
</evidence>
<comment type="subcellular location">
    <subcellularLocation>
        <location evidence="1">Membrane</location>
        <topology evidence="1">Single-pass type I membrane protein</topology>
    </subcellularLocation>
</comment>
<dbReference type="SMART" id="SM00406">
    <property type="entry name" value="IGv"/>
    <property type="match status" value="1"/>
</dbReference>
<name>A0A5J5DEI2_9PERO</name>
<dbReference type="PANTHER" id="PTHR11973">
    <property type="entry name" value="CELL SURFACE GLYCOPROTEIN MUC18-RELATED"/>
    <property type="match status" value="1"/>
</dbReference>
<feature type="domain" description="Ig-like" evidence="11">
    <location>
        <begin position="490"/>
        <end position="568"/>
    </location>
</feature>
<dbReference type="InterPro" id="IPR013162">
    <property type="entry name" value="CD80_C2-set"/>
</dbReference>
<dbReference type="InterPro" id="IPR036179">
    <property type="entry name" value="Ig-like_dom_sf"/>
</dbReference>
<feature type="domain" description="Ig-like" evidence="11">
    <location>
        <begin position="335"/>
        <end position="439"/>
    </location>
</feature>